<evidence type="ECO:0000313" key="2">
    <source>
        <dbReference type="EMBL" id="SHK44808.1"/>
    </source>
</evidence>
<protein>
    <submittedName>
        <fullName evidence="2">Uncharacterized protein</fullName>
    </submittedName>
</protein>
<dbReference type="EMBL" id="FRAV01000004">
    <property type="protein sequence ID" value="SHK44808.1"/>
    <property type="molecule type" value="Genomic_DNA"/>
</dbReference>
<dbReference type="OrthoDB" id="1256037at2"/>
<accession>A0A1M6SJQ2</accession>
<gene>
    <name evidence="2" type="ORF">SAMN05444267_100443</name>
</gene>
<keyword evidence="1" id="KW-0732">Signal</keyword>
<name>A0A1M6SJQ2_9FLAO</name>
<reference evidence="3" key="1">
    <citation type="submission" date="2016-11" db="EMBL/GenBank/DDBJ databases">
        <authorList>
            <person name="Varghese N."/>
            <person name="Submissions S."/>
        </authorList>
    </citation>
    <scope>NUCLEOTIDE SEQUENCE [LARGE SCALE GENOMIC DNA]</scope>
    <source>
        <strain evidence="3">DSM 26899</strain>
    </source>
</reference>
<keyword evidence="3" id="KW-1185">Reference proteome</keyword>
<sequence>MNKSKNLILLLFLFVFNFFFAQNDNEYREAFTLKLPVDSVQFFQQEVAKSKYLVKENTLQIYPGEHLFIETEVENNVIKLMNVVKENKNPSKTIEIKFSQEVSNRESKGMTLLVINPFNKKLNYDALMYIVGRNEWIKTSIIPIRPKLQAYELWKDTIISLVLHNWRFED</sequence>
<dbReference type="Proteomes" id="UP000184364">
    <property type="component" value="Unassembled WGS sequence"/>
</dbReference>
<feature type="signal peptide" evidence="1">
    <location>
        <begin position="1"/>
        <end position="21"/>
    </location>
</feature>
<feature type="chain" id="PRO_5013087752" evidence="1">
    <location>
        <begin position="22"/>
        <end position="170"/>
    </location>
</feature>
<dbReference type="AlphaFoldDB" id="A0A1M6SJQ2"/>
<evidence type="ECO:0000256" key="1">
    <source>
        <dbReference type="SAM" id="SignalP"/>
    </source>
</evidence>
<evidence type="ECO:0000313" key="3">
    <source>
        <dbReference type="Proteomes" id="UP000184364"/>
    </source>
</evidence>
<proteinExistence type="predicted"/>
<dbReference type="STRING" id="1302687.SAMN05444267_100443"/>
<dbReference type="RefSeq" id="WP_073290925.1">
    <property type="nucleotide sequence ID" value="NZ_FRAV01000004.1"/>
</dbReference>
<organism evidence="2 3">
    <name type="scientific">Chryseobacterium polytrichastri</name>
    <dbReference type="NCBI Taxonomy" id="1302687"/>
    <lineage>
        <taxon>Bacteria</taxon>
        <taxon>Pseudomonadati</taxon>
        <taxon>Bacteroidota</taxon>
        <taxon>Flavobacteriia</taxon>
        <taxon>Flavobacteriales</taxon>
        <taxon>Weeksellaceae</taxon>
        <taxon>Chryseobacterium group</taxon>
        <taxon>Chryseobacterium</taxon>
    </lineage>
</organism>